<dbReference type="Pfam" id="PF06942">
    <property type="entry name" value="GlpM"/>
    <property type="match status" value="1"/>
</dbReference>
<dbReference type="Proteomes" id="UP001398420">
    <property type="component" value="Unassembled WGS sequence"/>
</dbReference>
<keyword evidence="1" id="KW-1133">Transmembrane helix</keyword>
<evidence type="ECO:0000313" key="3">
    <source>
        <dbReference type="Proteomes" id="UP001398420"/>
    </source>
</evidence>
<comment type="caution">
    <text evidence="2">The sequence shown here is derived from an EMBL/GenBank/DDBJ whole genome shotgun (WGS) entry which is preliminary data.</text>
</comment>
<evidence type="ECO:0000256" key="1">
    <source>
        <dbReference type="SAM" id="Phobius"/>
    </source>
</evidence>
<dbReference type="EMBL" id="JBCEWA010000002">
    <property type="protein sequence ID" value="MEL5987589.1"/>
    <property type="molecule type" value="Genomic_DNA"/>
</dbReference>
<keyword evidence="1" id="KW-0812">Transmembrane</keyword>
<keyword evidence="1" id="KW-0472">Membrane</keyword>
<accession>A0ABU9LIQ2</accession>
<evidence type="ECO:0000313" key="2">
    <source>
        <dbReference type="EMBL" id="MEL5987589.1"/>
    </source>
</evidence>
<sequence length="108" mass="11837">MGYVIQFIIGGSVMLLATILSQSKYLFLSGVITLLPILTLLNLKLQVQHMSQEAFHETQRNGIIGAVGMVILIVAIYIFSSHFKPSTAVLMGIGLYVMYMFGSKLIVA</sequence>
<name>A0ABU9LIQ2_9BACL</name>
<organism evidence="2 3">
    <name type="scientific">Kurthia gibsonii</name>
    <dbReference type="NCBI Taxonomy" id="33946"/>
    <lineage>
        <taxon>Bacteria</taxon>
        <taxon>Bacillati</taxon>
        <taxon>Bacillota</taxon>
        <taxon>Bacilli</taxon>
        <taxon>Bacillales</taxon>
        <taxon>Caryophanaceae</taxon>
        <taxon>Kurthia</taxon>
    </lineage>
</organism>
<gene>
    <name evidence="2" type="ORF">AAF454_03995</name>
</gene>
<dbReference type="InterPro" id="IPR009707">
    <property type="entry name" value="GlpM/YdgC"/>
</dbReference>
<proteinExistence type="predicted"/>
<feature type="transmembrane region" description="Helical" evidence="1">
    <location>
        <begin position="25"/>
        <end position="43"/>
    </location>
</feature>
<reference evidence="2 3" key="1">
    <citation type="submission" date="2024-04" db="EMBL/GenBank/DDBJ databases">
        <authorList>
            <person name="Wu Y.S."/>
            <person name="Zhang L."/>
        </authorList>
    </citation>
    <scope>NUCLEOTIDE SEQUENCE [LARGE SCALE GENOMIC DNA]</scope>
    <source>
        <strain evidence="2 3">KG-01</strain>
    </source>
</reference>
<dbReference type="RefSeq" id="WP_068451628.1">
    <property type="nucleotide sequence ID" value="NZ_CP147847.1"/>
</dbReference>
<keyword evidence="3" id="KW-1185">Reference proteome</keyword>
<feature type="transmembrane region" description="Helical" evidence="1">
    <location>
        <begin position="63"/>
        <end position="80"/>
    </location>
</feature>
<protein>
    <submittedName>
        <fullName evidence="2">GlpM family protein</fullName>
    </submittedName>
</protein>
<feature type="transmembrane region" description="Helical" evidence="1">
    <location>
        <begin position="86"/>
        <end position="107"/>
    </location>
</feature>